<dbReference type="InterPro" id="IPR050316">
    <property type="entry name" value="Tyrosinase/Hemocyanin"/>
</dbReference>
<name>A0A2T2N8C4_CORCC</name>
<keyword evidence="3" id="KW-0732">Signal</keyword>
<keyword evidence="1" id="KW-0479">Metal-binding</keyword>
<dbReference type="OrthoDB" id="6132182at2759"/>
<dbReference type="STRING" id="1448308.A0A2T2N8C4"/>
<dbReference type="InterPro" id="IPR002227">
    <property type="entry name" value="Tyrosinase_Cu-bd"/>
</dbReference>
<dbReference type="Proteomes" id="UP000240883">
    <property type="component" value="Unassembled WGS sequence"/>
</dbReference>
<feature type="chain" id="PRO_5015423936" evidence="3">
    <location>
        <begin position="18"/>
        <end position="326"/>
    </location>
</feature>
<reference evidence="5 6" key="1">
    <citation type="journal article" date="2018" name="Front. Microbiol.">
        <title>Genome-Wide Analysis of Corynespora cassiicola Leaf Fall Disease Putative Effectors.</title>
        <authorList>
            <person name="Lopez D."/>
            <person name="Ribeiro S."/>
            <person name="Label P."/>
            <person name="Fumanal B."/>
            <person name="Venisse J.S."/>
            <person name="Kohler A."/>
            <person name="de Oliveira R.R."/>
            <person name="Labutti K."/>
            <person name="Lipzen A."/>
            <person name="Lail K."/>
            <person name="Bauer D."/>
            <person name="Ohm R.A."/>
            <person name="Barry K.W."/>
            <person name="Spatafora J."/>
            <person name="Grigoriev I.V."/>
            <person name="Martin F.M."/>
            <person name="Pujade-Renaud V."/>
        </authorList>
    </citation>
    <scope>NUCLEOTIDE SEQUENCE [LARGE SCALE GENOMIC DNA]</scope>
    <source>
        <strain evidence="5 6">Philippines</strain>
    </source>
</reference>
<dbReference type="Pfam" id="PF00264">
    <property type="entry name" value="Tyrosinase"/>
    <property type="match status" value="1"/>
</dbReference>
<organism evidence="5 6">
    <name type="scientific">Corynespora cassiicola Philippines</name>
    <dbReference type="NCBI Taxonomy" id="1448308"/>
    <lineage>
        <taxon>Eukaryota</taxon>
        <taxon>Fungi</taxon>
        <taxon>Dikarya</taxon>
        <taxon>Ascomycota</taxon>
        <taxon>Pezizomycotina</taxon>
        <taxon>Dothideomycetes</taxon>
        <taxon>Pleosporomycetidae</taxon>
        <taxon>Pleosporales</taxon>
        <taxon>Corynesporascaceae</taxon>
        <taxon>Corynespora</taxon>
    </lineage>
</organism>
<sequence length="326" mass="36589">MLSYFLLAATAVANVGAVPYKRADQECTNPQKRIEWRELGSTDQQGYIDAVLCLKTKPSRRGLDTPLYDDFPHVHFELADYVHHYASFLPWHRYFTHVYEQALRECGYTGPMTYWDWTLDVQKLAQSPVMASTLGFGGDGSDQRTETLPDGETLRCVDSGPFSDLRPAYRAISPTEILQKDHCLHRGLIDGDDPNAVIMAESYNATSVETVSQLANFTSFAPRLEGSPHGAIHASLGGEMNPTTSPNVPEPLFFLHHAQVDRIWWLWQQQNPEVRELDYAGARRTPESVSGVPATSNDTLQMLGLAEDIPVKDVLNTYNSKLCYTY</sequence>
<evidence type="ECO:0000313" key="6">
    <source>
        <dbReference type="Proteomes" id="UP000240883"/>
    </source>
</evidence>
<feature type="signal peptide" evidence="3">
    <location>
        <begin position="1"/>
        <end position="17"/>
    </location>
</feature>
<dbReference type="GO" id="GO:0016491">
    <property type="term" value="F:oxidoreductase activity"/>
    <property type="evidence" value="ECO:0007669"/>
    <property type="project" value="InterPro"/>
</dbReference>
<keyword evidence="6" id="KW-1185">Reference proteome</keyword>
<dbReference type="GO" id="GO:0046872">
    <property type="term" value="F:metal ion binding"/>
    <property type="evidence" value="ECO:0007669"/>
    <property type="project" value="UniProtKB-KW"/>
</dbReference>
<dbReference type="InterPro" id="IPR008922">
    <property type="entry name" value="Di-copper_centre_dom_sf"/>
</dbReference>
<feature type="domain" description="Tyrosinase copper-binding" evidence="4">
    <location>
        <begin position="83"/>
        <end position="100"/>
    </location>
</feature>
<dbReference type="PANTHER" id="PTHR11474:SF126">
    <property type="entry name" value="TYROSINASE-LIKE PROTEIN TYR-1-RELATED"/>
    <property type="match status" value="1"/>
</dbReference>
<dbReference type="SUPFAM" id="SSF48056">
    <property type="entry name" value="Di-copper centre-containing domain"/>
    <property type="match status" value="1"/>
</dbReference>
<protein>
    <submittedName>
        <fullName evidence="5">Di-copper centre-containing protein</fullName>
    </submittedName>
</protein>
<keyword evidence="2" id="KW-0186">Copper</keyword>
<dbReference type="PANTHER" id="PTHR11474">
    <property type="entry name" value="TYROSINASE FAMILY MEMBER"/>
    <property type="match status" value="1"/>
</dbReference>
<accession>A0A2T2N8C4</accession>
<dbReference type="EMBL" id="KZ678143">
    <property type="protein sequence ID" value="PSN61663.1"/>
    <property type="molecule type" value="Genomic_DNA"/>
</dbReference>
<evidence type="ECO:0000256" key="2">
    <source>
        <dbReference type="ARBA" id="ARBA00023008"/>
    </source>
</evidence>
<dbReference type="PRINTS" id="PR00092">
    <property type="entry name" value="TYROSINASE"/>
</dbReference>
<proteinExistence type="predicted"/>
<evidence type="ECO:0000256" key="1">
    <source>
        <dbReference type="ARBA" id="ARBA00022723"/>
    </source>
</evidence>
<gene>
    <name evidence="5" type="ORF">BS50DRAFT_625077</name>
</gene>
<dbReference type="PROSITE" id="PS00497">
    <property type="entry name" value="TYROSINASE_1"/>
    <property type="match status" value="1"/>
</dbReference>
<dbReference type="AlphaFoldDB" id="A0A2T2N8C4"/>
<evidence type="ECO:0000313" key="5">
    <source>
        <dbReference type="EMBL" id="PSN61663.1"/>
    </source>
</evidence>
<dbReference type="Gene3D" id="1.10.1280.10">
    <property type="entry name" value="Di-copper center containing domain from catechol oxidase"/>
    <property type="match status" value="1"/>
</dbReference>
<evidence type="ECO:0000256" key="3">
    <source>
        <dbReference type="SAM" id="SignalP"/>
    </source>
</evidence>
<evidence type="ECO:0000259" key="4">
    <source>
        <dbReference type="PROSITE" id="PS00497"/>
    </source>
</evidence>